<name>A0ABP8NGI7_9BACT</name>
<dbReference type="Proteomes" id="UP001500840">
    <property type="component" value="Unassembled WGS sequence"/>
</dbReference>
<dbReference type="EMBL" id="BAABGA010000074">
    <property type="protein sequence ID" value="GAA4465410.1"/>
    <property type="molecule type" value="Genomic_DNA"/>
</dbReference>
<proteinExistence type="predicted"/>
<gene>
    <name evidence="2" type="ORF">GCM10023156_53140</name>
</gene>
<reference evidence="3" key="1">
    <citation type="journal article" date="2019" name="Int. J. Syst. Evol. Microbiol.">
        <title>The Global Catalogue of Microorganisms (GCM) 10K type strain sequencing project: providing services to taxonomists for standard genome sequencing and annotation.</title>
        <authorList>
            <consortium name="The Broad Institute Genomics Platform"/>
            <consortium name="The Broad Institute Genome Sequencing Center for Infectious Disease"/>
            <person name="Wu L."/>
            <person name="Ma J."/>
        </authorList>
    </citation>
    <scope>NUCLEOTIDE SEQUENCE [LARGE SCALE GENOMIC DNA]</scope>
    <source>
        <strain evidence="3">JCM 17759</strain>
    </source>
</reference>
<feature type="compositionally biased region" description="Polar residues" evidence="1">
    <location>
        <begin position="353"/>
        <end position="370"/>
    </location>
</feature>
<evidence type="ECO:0000256" key="1">
    <source>
        <dbReference type="SAM" id="MobiDB-lite"/>
    </source>
</evidence>
<feature type="compositionally biased region" description="Basic and acidic residues" evidence="1">
    <location>
        <begin position="340"/>
        <end position="352"/>
    </location>
</feature>
<accession>A0ABP8NGI7</accession>
<feature type="region of interest" description="Disordered" evidence="1">
    <location>
        <begin position="340"/>
        <end position="388"/>
    </location>
</feature>
<evidence type="ECO:0000313" key="2">
    <source>
        <dbReference type="EMBL" id="GAA4465410.1"/>
    </source>
</evidence>
<protein>
    <submittedName>
        <fullName evidence="2">Uncharacterized protein</fullName>
    </submittedName>
</protein>
<evidence type="ECO:0000313" key="3">
    <source>
        <dbReference type="Proteomes" id="UP001500840"/>
    </source>
</evidence>
<comment type="caution">
    <text evidence="2">The sequence shown here is derived from an EMBL/GenBank/DDBJ whole genome shotgun (WGS) entry which is preliminary data.</text>
</comment>
<keyword evidence="3" id="KW-1185">Reference proteome</keyword>
<organism evidence="2 3">
    <name type="scientific">Novipirellula rosea</name>
    <dbReference type="NCBI Taxonomy" id="1031540"/>
    <lineage>
        <taxon>Bacteria</taxon>
        <taxon>Pseudomonadati</taxon>
        <taxon>Planctomycetota</taxon>
        <taxon>Planctomycetia</taxon>
        <taxon>Pirellulales</taxon>
        <taxon>Pirellulaceae</taxon>
        <taxon>Novipirellula</taxon>
    </lineage>
</organism>
<sequence>MTQTATRPAAPQTPVKETLFRAGRANVDASKLDVDREGGRFEAGLIKNVSLIAVGEALGHELWIDEVTLAQVAEFAQANSEAGVKCRFTHPGMSSDGMGRLLGRIHDVQVSDDRATGDLHLAKLAHDTPDGDLADYVMNLCEEDPRAAGLSIVFHHDFEAEAKFMEENQEEHSYENYRGDIVTGMRFKSPDPNNVHNYPHVRLSQLNAADVVDDPAANPDGMFDRQGLAREASEFLSYVAGLSEDKPNTTSFGVDADRAKQFLGRFLESNGLSITSKEPTVATEKSEPTVAPTREDFAAELNKFNAKFGAENGSKWFTEGKSFAEALELHCEALSADLTAEKEARTEAEEKLSSLQLGETEPVSTGASDSDSTKEKKTFAQYTKGQKS</sequence>